<feature type="region of interest" description="Disordered" evidence="9">
    <location>
        <begin position="417"/>
        <end position="446"/>
    </location>
</feature>
<comment type="subcellular location">
    <subcellularLocation>
        <location evidence="7">Nucleus</location>
        <location evidence="7">Nucleolus</location>
    </subcellularLocation>
</comment>
<feature type="compositionally biased region" description="Basic and acidic residues" evidence="9">
    <location>
        <begin position="171"/>
        <end position="180"/>
    </location>
</feature>
<dbReference type="Gene3D" id="6.20.210.10">
    <property type="entry name" value="Nin one binding (NOB1), Zn-ribbon-like"/>
    <property type="match status" value="1"/>
</dbReference>
<dbReference type="GO" id="GO:0046872">
    <property type="term" value="F:metal ion binding"/>
    <property type="evidence" value="ECO:0007669"/>
    <property type="project" value="UniProtKB-UniRule"/>
</dbReference>
<feature type="binding site" evidence="8">
    <location>
        <position position="320"/>
    </location>
    <ligand>
        <name>Zn(2+)</name>
        <dbReference type="ChEBI" id="CHEBI:29105"/>
    </ligand>
</feature>
<dbReference type="Gene3D" id="3.40.50.1010">
    <property type="entry name" value="5'-nuclease"/>
    <property type="match status" value="1"/>
</dbReference>
<evidence type="ECO:0000313" key="13">
    <source>
        <dbReference type="Proteomes" id="UP001276659"/>
    </source>
</evidence>
<dbReference type="GO" id="GO:0030490">
    <property type="term" value="P:maturation of SSU-rRNA"/>
    <property type="evidence" value="ECO:0007669"/>
    <property type="project" value="TreeGrafter"/>
</dbReference>
<dbReference type="Pfam" id="PF17146">
    <property type="entry name" value="PIN_6"/>
    <property type="match status" value="1"/>
</dbReference>
<dbReference type="Proteomes" id="UP001276659">
    <property type="component" value="Unassembled WGS sequence"/>
</dbReference>
<dbReference type="EMBL" id="JASNWA010000008">
    <property type="protein sequence ID" value="KAK3171545.1"/>
    <property type="molecule type" value="Genomic_DNA"/>
</dbReference>
<feature type="compositionally biased region" description="Polar residues" evidence="9">
    <location>
        <begin position="240"/>
        <end position="254"/>
    </location>
</feature>
<evidence type="ECO:0000256" key="5">
    <source>
        <dbReference type="ARBA" id="ARBA00022833"/>
    </source>
</evidence>
<sequence>MASTQKSVHTMVLDAGPILKDDPTVSVLVAKCETLVTVPSVLSEIRDINARSRVETLLRPFLTIRCPRSESIKFVIDFSRRTGDLSVLSKPDIQILALAYELELERNNGDWRLRRTPGQKVFNGSPPKLQSDSLGKAESASEWDSDHQPPSDGPVFPAAEESPTNAQDGADDQKTDYEVSEVAEKVAEKVAEDVDNLQLEASDPELASDIELPQHGDVDPLEEMPAELESESSDSDGWITPSNLKKQQAKDQNASTVPISDDQVMQVATITTDFAMQNVLLQIGLNLLTPSLQRVRNIKTFILRCHACFEKVKDMNRQFCPRCGKPTLTRVSCSTNQKGEFKIHLKKSMQWNHRGDRYSIPKPVPGSAHGKVGQGKGGGKGGWGQGLILAEDQKEYQRAVNRSNGKKETDLMDEDYLPGILTGERGRAGGRPKIGAGRNVNSKRVA</sequence>
<keyword evidence="3 7" id="KW-0479">Metal-binding</keyword>
<evidence type="ECO:0000256" key="9">
    <source>
        <dbReference type="SAM" id="MobiDB-lite"/>
    </source>
</evidence>
<dbReference type="InterPro" id="IPR017117">
    <property type="entry name" value="Nob1_euk"/>
</dbReference>
<evidence type="ECO:0000256" key="8">
    <source>
        <dbReference type="PIRSR" id="PIRSR037125-1"/>
    </source>
</evidence>
<feature type="domain" description="Ribonuclease PIN" evidence="11">
    <location>
        <begin position="11"/>
        <end position="102"/>
    </location>
</feature>
<accession>A0AAD9Z4N9</accession>
<feature type="compositionally biased region" description="Gly residues" evidence="9">
    <location>
        <begin position="372"/>
        <end position="384"/>
    </location>
</feature>
<dbReference type="Pfam" id="PF08772">
    <property type="entry name" value="Zn_ribbon_NOB1"/>
    <property type="match status" value="1"/>
</dbReference>
<feature type="region of interest" description="Disordered" evidence="9">
    <location>
        <begin position="224"/>
        <end position="254"/>
    </location>
</feature>
<dbReference type="CDD" id="cd09876">
    <property type="entry name" value="PIN_Nob1-like"/>
    <property type="match status" value="1"/>
</dbReference>
<dbReference type="InterPro" id="IPR033411">
    <property type="entry name" value="Ribonuclease_PIN"/>
</dbReference>
<evidence type="ECO:0000256" key="4">
    <source>
        <dbReference type="ARBA" id="ARBA00022801"/>
    </source>
</evidence>
<evidence type="ECO:0000313" key="12">
    <source>
        <dbReference type="EMBL" id="KAK3171545.1"/>
    </source>
</evidence>
<proteinExistence type="inferred from homology"/>
<feature type="binding site" evidence="8">
    <location>
        <position position="305"/>
    </location>
    <ligand>
        <name>Zn(2+)</name>
        <dbReference type="ChEBI" id="CHEBI:29105"/>
    </ligand>
</feature>
<evidence type="ECO:0000256" key="1">
    <source>
        <dbReference type="ARBA" id="ARBA00005858"/>
    </source>
</evidence>
<evidence type="ECO:0000256" key="6">
    <source>
        <dbReference type="ARBA" id="ARBA00023242"/>
    </source>
</evidence>
<dbReference type="GO" id="GO:0005730">
    <property type="term" value="C:nucleolus"/>
    <property type="evidence" value="ECO:0007669"/>
    <property type="project" value="UniProtKB-SubCell"/>
</dbReference>
<keyword evidence="13" id="KW-1185">Reference proteome</keyword>
<comment type="similarity">
    <text evidence="1 7">Belongs to the NOB1 family.</text>
</comment>
<feature type="compositionally biased region" description="Acidic residues" evidence="9">
    <location>
        <begin position="224"/>
        <end position="234"/>
    </location>
</feature>
<dbReference type="PANTHER" id="PTHR12814:SF2">
    <property type="entry name" value="RNA-BINDING PROTEIN NOB1"/>
    <property type="match status" value="1"/>
</dbReference>
<dbReference type="FunFam" id="3.40.50.1010:FF:000020">
    <property type="entry name" value="20S-pre-rRNA D-site endonuclease NOB1"/>
    <property type="match status" value="1"/>
</dbReference>
<keyword evidence="6 7" id="KW-0539">Nucleus</keyword>
<comment type="function">
    <text evidence="7">Required for the synthesis of 40S ribosome subunits. Has a role in processing 20S pre-rRNA into the mature 18S rRNA, where it is required for cleavage at the 3' end of the mature 18S rRNA (D-site). Accompanies the 20S pre-rRNA from the nucleus to the cytoplasm.</text>
</comment>
<keyword evidence="2" id="KW-0540">Nuclease</keyword>
<dbReference type="InterPro" id="IPR014881">
    <property type="entry name" value="NOB1_Zn-bd"/>
</dbReference>
<gene>
    <name evidence="12" type="ORF">OEA41_003629</name>
</gene>
<comment type="caution">
    <text evidence="12">The sequence shown here is derived from an EMBL/GenBank/DDBJ whole genome shotgun (WGS) entry which is preliminary data.</text>
</comment>
<feature type="binding site" evidence="8">
    <location>
        <position position="323"/>
    </location>
    <ligand>
        <name>Zn(2+)</name>
        <dbReference type="ChEBI" id="CHEBI:29105"/>
    </ligand>
</feature>
<dbReference type="PANTHER" id="PTHR12814">
    <property type="entry name" value="RNA-BINDING PROTEIN NOB1"/>
    <property type="match status" value="1"/>
</dbReference>
<reference evidence="12" key="1">
    <citation type="submission" date="2022-11" db="EMBL/GenBank/DDBJ databases">
        <title>Chromosomal genome sequence assembly and mating type (MAT) locus characterization of the leprose asexual lichenized fungus Lepraria neglecta (Nyl.) Erichsen.</title>
        <authorList>
            <person name="Allen J.L."/>
            <person name="Pfeffer B."/>
        </authorList>
    </citation>
    <scope>NUCLEOTIDE SEQUENCE</scope>
    <source>
        <strain evidence="12">Allen 5258</strain>
    </source>
</reference>
<dbReference type="GO" id="GO:0016787">
    <property type="term" value="F:hydrolase activity"/>
    <property type="evidence" value="ECO:0007669"/>
    <property type="project" value="UniProtKB-KW"/>
</dbReference>
<feature type="binding site" evidence="8">
    <location>
        <position position="308"/>
    </location>
    <ligand>
        <name>Zn(2+)</name>
        <dbReference type="ChEBI" id="CHEBI:29105"/>
    </ligand>
</feature>
<dbReference type="InterPro" id="IPR036283">
    <property type="entry name" value="NOB1_Zf-like_sf"/>
</dbReference>
<dbReference type="SUPFAM" id="SSF144206">
    <property type="entry name" value="NOB1 zinc finger-like"/>
    <property type="match status" value="1"/>
</dbReference>
<evidence type="ECO:0000256" key="7">
    <source>
        <dbReference type="PIRNR" id="PIRNR037125"/>
    </source>
</evidence>
<dbReference type="PIRSF" id="PIRSF037125">
    <property type="entry name" value="D-site_20S_pre-rRNA_nuclease"/>
    <property type="match status" value="1"/>
</dbReference>
<keyword evidence="4" id="KW-0378">Hydrolase</keyword>
<organism evidence="12 13">
    <name type="scientific">Lepraria neglecta</name>
    <dbReference type="NCBI Taxonomy" id="209136"/>
    <lineage>
        <taxon>Eukaryota</taxon>
        <taxon>Fungi</taxon>
        <taxon>Dikarya</taxon>
        <taxon>Ascomycota</taxon>
        <taxon>Pezizomycotina</taxon>
        <taxon>Lecanoromycetes</taxon>
        <taxon>OSLEUM clade</taxon>
        <taxon>Lecanoromycetidae</taxon>
        <taxon>Lecanorales</taxon>
        <taxon>Lecanorineae</taxon>
        <taxon>Stereocaulaceae</taxon>
        <taxon>Lepraria</taxon>
    </lineage>
</organism>
<feature type="domain" description="Nin one binding (NOB1) Zn-ribbon-like" evidence="10">
    <location>
        <begin position="295"/>
        <end position="366"/>
    </location>
</feature>
<keyword evidence="5 7" id="KW-0862">Zinc</keyword>
<dbReference type="InterPro" id="IPR039907">
    <property type="entry name" value="NOB1"/>
</dbReference>
<evidence type="ECO:0000256" key="3">
    <source>
        <dbReference type="ARBA" id="ARBA00022723"/>
    </source>
</evidence>
<name>A0AAD9Z4N9_9LECA</name>
<dbReference type="GO" id="GO:0004521">
    <property type="term" value="F:RNA endonuclease activity"/>
    <property type="evidence" value="ECO:0007669"/>
    <property type="project" value="UniProtKB-UniRule"/>
</dbReference>
<evidence type="ECO:0000259" key="10">
    <source>
        <dbReference type="Pfam" id="PF08772"/>
    </source>
</evidence>
<feature type="region of interest" description="Disordered" evidence="9">
    <location>
        <begin position="114"/>
        <end position="180"/>
    </location>
</feature>
<protein>
    <recommendedName>
        <fullName evidence="7">20S-pre-rRNA D-site endonuclease NOB1</fullName>
    </recommendedName>
</protein>
<evidence type="ECO:0000256" key="2">
    <source>
        <dbReference type="ARBA" id="ARBA00022722"/>
    </source>
</evidence>
<dbReference type="GO" id="GO:0005737">
    <property type="term" value="C:cytoplasm"/>
    <property type="evidence" value="ECO:0007669"/>
    <property type="project" value="UniProtKB-ARBA"/>
</dbReference>
<dbReference type="GO" id="GO:0030688">
    <property type="term" value="C:preribosome, small subunit precursor"/>
    <property type="evidence" value="ECO:0007669"/>
    <property type="project" value="TreeGrafter"/>
</dbReference>
<dbReference type="AlphaFoldDB" id="A0AAD9Z4N9"/>
<feature type="region of interest" description="Disordered" evidence="9">
    <location>
        <begin position="361"/>
        <end position="384"/>
    </location>
</feature>
<evidence type="ECO:0000259" key="11">
    <source>
        <dbReference type="Pfam" id="PF17146"/>
    </source>
</evidence>